<evidence type="ECO:0000313" key="1">
    <source>
        <dbReference type="EMBL" id="KAH7845848.1"/>
    </source>
</evidence>
<accession>A0ACB7XYJ3</accession>
<gene>
    <name evidence="1" type="ORF">Vadar_006676</name>
</gene>
<protein>
    <submittedName>
        <fullName evidence="1">Uncharacterized protein</fullName>
    </submittedName>
</protein>
<reference evidence="1 2" key="1">
    <citation type="journal article" date="2021" name="Hortic Res">
        <title>High-quality reference genome and annotation aids understanding of berry development for evergreen blueberry (Vaccinium darrowii).</title>
        <authorList>
            <person name="Yu J."/>
            <person name="Hulse-Kemp A.M."/>
            <person name="Babiker E."/>
            <person name="Staton M."/>
        </authorList>
    </citation>
    <scope>NUCLEOTIDE SEQUENCE [LARGE SCALE GENOMIC DNA]</scope>
    <source>
        <strain evidence="2">cv. NJ 8807/NJ 8810</strain>
        <tissue evidence="1">Young leaf</tissue>
    </source>
</reference>
<name>A0ACB7XYJ3_9ERIC</name>
<dbReference type="EMBL" id="CM037155">
    <property type="protein sequence ID" value="KAH7845848.1"/>
    <property type="molecule type" value="Genomic_DNA"/>
</dbReference>
<organism evidence="1 2">
    <name type="scientific">Vaccinium darrowii</name>
    <dbReference type="NCBI Taxonomy" id="229202"/>
    <lineage>
        <taxon>Eukaryota</taxon>
        <taxon>Viridiplantae</taxon>
        <taxon>Streptophyta</taxon>
        <taxon>Embryophyta</taxon>
        <taxon>Tracheophyta</taxon>
        <taxon>Spermatophyta</taxon>
        <taxon>Magnoliopsida</taxon>
        <taxon>eudicotyledons</taxon>
        <taxon>Gunneridae</taxon>
        <taxon>Pentapetalae</taxon>
        <taxon>asterids</taxon>
        <taxon>Ericales</taxon>
        <taxon>Ericaceae</taxon>
        <taxon>Vaccinioideae</taxon>
        <taxon>Vaccinieae</taxon>
        <taxon>Vaccinium</taxon>
    </lineage>
</organism>
<proteinExistence type="predicted"/>
<comment type="caution">
    <text evidence="1">The sequence shown here is derived from an EMBL/GenBank/DDBJ whole genome shotgun (WGS) entry which is preliminary data.</text>
</comment>
<keyword evidence="2" id="KW-1185">Reference proteome</keyword>
<sequence>MAGLQLFLCLRNVSMMYRVTREKVWAAEKDFSRLGVLEQFDYALSSLSPRKFDSTFGFIRYIDSKDPAMDFMKVIDQTVREIKREVNLKVLKVPEIEQKVLDATDDEPWGPHGSALAEIAQATKKFSECQMVMNVLWTRLTETGKNWRFVYKSLAVIEYLVANGSERAVDDIVEHTFQISSLASFEYVEPSGKDMGINVRKKAENIVALLNNKEKIQEVRNKAASNREKYFGLSSSGITYKSGSASSGSSNFQNSDRYGGFNGTKDSETFKDSYTGSDRFGQEKFEKSTSTKSSRNTSKKESTRKGGDTSASGASKPATSTKGSDKYASVPSQNSNANLNNEDDDDFDDFDPRGTSSAKTALGNSNQVDLFGQSLVGDLMDAPASIPQEASTGNSNISEVDLFADATFVSAQPHVEAGGNSEPQAKVDLFASKPASSPPVSSSLDFFATPDPIVQRDKTSSKLEPSNTNAVDPFAAVPLNSFDGSDLFGAFTSNTDASSTEATKSSAGSDNNLNGKSSAESKPPPNKDNFQVKSGIWADSLSRGLIDLNISAPKKVSLADIGIVGGLSDGSDEKEKGPPTAFCMGRAMGAGSGIGKSSGFTSSTGSGGDDMFSSLGGQQYQFGGFK</sequence>
<dbReference type="Proteomes" id="UP000828048">
    <property type="component" value="Chromosome 5"/>
</dbReference>
<evidence type="ECO:0000313" key="2">
    <source>
        <dbReference type="Proteomes" id="UP000828048"/>
    </source>
</evidence>